<dbReference type="EMBL" id="BAFK01000010">
    <property type="protein sequence ID" value="GAB59086.1"/>
    <property type="molecule type" value="Genomic_DNA"/>
</dbReference>
<reference evidence="4 5" key="1">
    <citation type="journal article" date="2012" name="J. Bacteriol.">
        <title>Genome Sequence of the Protease-Producing Bacterium Rheinheimera nanhaiensis E407-8T, Isolated from Deep-Sea Sediment of the South China Sea.</title>
        <authorList>
            <person name="Zhang X.-Y."/>
            <person name="Zhang Y.-J."/>
            <person name="Qin Q.-L."/>
            <person name="Xie B.-B."/>
            <person name="Chen X.-L."/>
            <person name="Zhou B.-C."/>
            <person name="Zhang Y.-Z."/>
        </authorList>
    </citation>
    <scope>NUCLEOTIDE SEQUENCE [LARGE SCALE GENOMIC DNA]</scope>
    <source>
        <strain evidence="4 5">E407-8</strain>
    </source>
</reference>
<comment type="caution">
    <text evidence="4">The sequence shown here is derived from an EMBL/GenBank/DDBJ whole genome shotgun (WGS) entry which is preliminary data.</text>
</comment>
<dbReference type="InterPro" id="IPR006311">
    <property type="entry name" value="TAT_signal"/>
</dbReference>
<dbReference type="InterPro" id="IPR018946">
    <property type="entry name" value="PhoD-like_MPP"/>
</dbReference>
<organism evidence="4 5">
    <name type="scientific">Rheinheimera nanhaiensis E407-8</name>
    <dbReference type="NCBI Taxonomy" id="562729"/>
    <lineage>
        <taxon>Bacteria</taxon>
        <taxon>Pseudomonadati</taxon>
        <taxon>Pseudomonadota</taxon>
        <taxon>Gammaproteobacteria</taxon>
        <taxon>Chromatiales</taxon>
        <taxon>Chromatiaceae</taxon>
        <taxon>Rheinheimera</taxon>
    </lineage>
</organism>
<dbReference type="AlphaFoldDB" id="I1DYF8"/>
<dbReference type="Proteomes" id="UP000004374">
    <property type="component" value="Unassembled WGS sequence"/>
</dbReference>
<evidence type="ECO:0000256" key="1">
    <source>
        <dbReference type="ARBA" id="ARBA00022729"/>
    </source>
</evidence>
<dbReference type="STRING" id="562729.RNAN_2076"/>
<dbReference type="InterPro" id="IPR038607">
    <property type="entry name" value="PhoD-like_sf"/>
</dbReference>
<evidence type="ECO:0000313" key="5">
    <source>
        <dbReference type="Proteomes" id="UP000004374"/>
    </source>
</evidence>
<protein>
    <submittedName>
        <fullName evidence="4">Phospholipase D</fullName>
    </submittedName>
</protein>
<dbReference type="InterPro" id="IPR029052">
    <property type="entry name" value="Metallo-depent_PP-like"/>
</dbReference>
<dbReference type="NCBIfam" id="TIGR01409">
    <property type="entry name" value="TAT_signal_seq"/>
    <property type="match status" value="1"/>
</dbReference>
<proteinExistence type="predicted"/>
<feature type="domain" description="Phospholipase D N-terminal" evidence="3">
    <location>
        <begin position="51"/>
        <end position="138"/>
    </location>
</feature>
<dbReference type="InterPro" id="IPR052900">
    <property type="entry name" value="Phospholipid_Metab_Enz"/>
</dbReference>
<feature type="domain" description="PhoD-like phosphatase metallophosphatase" evidence="2">
    <location>
        <begin position="149"/>
        <end position="560"/>
    </location>
</feature>
<accession>I1DYF8</accession>
<evidence type="ECO:0000259" key="2">
    <source>
        <dbReference type="Pfam" id="PF09423"/>
    </source>
</evidence>
<dbReference type="Pfam" id="PF09423">
    <property type="entry name" value="PhoD"/>
    <property type="match status" value="1"/>
</dbReference>
<dbReference type="RefSeq" id="WP_008221381.1">
    <property type="nucleotide sequence ID" value="NZ_BAFK01000010.1"/>
</dbReference>
<dbReference type="OrthoDB" id="327733at2"/>
<keyword evidence="1" id="KW-0732">Signal</keyword>
<dbReference type="PROSITE" id="PS51257">
    <property type="entry name" value="PROKAR_LIPOPROTEIN"/>
    <property type="match status" value="1"/>
</dbReference>
<sequence length="596" mass="65288">MTSFNRPLTRRDFLKASAAGFGTAVISTSLLGCSSDNTELEPLPYQVQFLHGVASGDPAADALILWTRVTADAPLVPIRWQLAEDAAFSRIIRSGLTDTSAASDFTVKIDVRELNAGTVYYYRFSAGNVVSATGRAKTLPDAGVNSIKLAVFSCSNYPAGYFHVYAKAAEVADLDAVIHLGDYIYEYGTDGYASENAAALGRLSEPATEIISLDDYRQRYAQYRSDPALQQLHATAPFIAVWDDHEITNDTWRAGAENHQADEGDFGERKQAALKAYFEWMPIRPVAPNDELSIYRQFEFGDLVNLMMLDTRVIGRDQQLDYANYIDATSGQLDSTAFSSDLMQQGRTLLGSEQLTWLLDKLNQSDARWQLLGQQVLMGRMLLPAAIATQQLSISAYAELATLAQLAARAQAGDASLTAEQLAYLQANQARLTPEVIALLQLPAIPYNLDAWDGYPAEREQILQHVSNLGKKLVVLAGDTHNAWANHIDLADGTPVAVELATASVTSPGLEQYINLPDRDAAVAAETALVQLVPGLQYANVYDRGFMLLNISREQLDCQWLFVDDISAVQGQLLLQRQQTALVEWLPDAAPRLSLG</sequence>
<dbReference type="CDD" id="cd07389">
    <property type="entry name" value="MPP_PhoD"/>
    <property type="match status" value="1"/>
</dbReference>
<dbReference type="PANTHER" id="PTHR43606:SF2">
    <property type="entry name" value="ALKALINE PHOSPHATASE FAMILY PROTEIN (AFU_ORTHOLOGUE AFUA_5G03860)"/>
    <property type="match status" value="1"/>
</dbReference>
<dbReference type="PANTHER" id="PTHR43606">
    <property type="entry name" value="PHOSPHATASE, PUTATIVE (AFU_ORTHOLOGUE AFUA_6G08710)-RELATED"/>
    <property type="match status" value="1"/>
</dbReference>
<dbReference type="Gene3D" id="2.60.40.380">
    <property type="entry name" value="Purple acid phosphatase-like, N-terminal"/>
    <property type="match status" value="1"/>
</dbReference>
<dbReference type="Gene3D" id="3.60.21.70">
    <property type="entry name" value="PhoD-like phosphatase"/>
    <property type="match status" value="1"/>
</dbReference>
<dbReference type="PROSITE" id="PS51318">
    <property type="entry name" value="TAT"/>
    <property type="match status" value="1"/>
</dbReference>
<dbReference type="InterPro" id="IPR019546">
    <property type="entry name" value="TAT_signal_bac_arc"/>
</dbReference>
<evidence type="ECO:0000313" key="4">
    <source>
        <dbReference type="EMBL" id="GAB59086.1"/>
    </source>
</evidence>
<evidence type="ECO:0000259" key="3">
    <source>
        <dbReference type="Pfam" id="PF16655"/>
    </source>
</evidence>
<dbReference type="Pfam" id="PF16655">
    <property type="entry name" value="PhoD_N"/>
    <property type="match status" value="1"/>
</dbReference>
<gene>
    <name evidence="4" type="primary">pld</name>
    <name evidence="4" type="ORF">RNAN_2076</name>
</gene>
<dbReference type="SUPFAM" id="SSF56300">
    <property type="entry name" value="Metallo-dependent phosphatases"/>
    <property type="match status" value="1"/>
</dbReference>
<dbReference type="InterPro" id="IPR032093">
    <property type="entry name" value="PhoD_N"/>
</dbReference>
<name>I1DYF8_9GAMM</name>
<keyword evidence="5" id="KW-1185">Reference proteome</keyword>